<keyword evidence="4" id="KW-1185">Reference proteome</keyword>
<sequence>MEWAWVENEMASYYMSGSTLDEDRLFRQNSTRLDLPYLQDSCDIPLLYSDTGKLYFRIRPLLRRNDGNVVTGPWSTLQYFDFAGHADSLNWQSTTSFAEGGKMKSVVQYFDGTLRSRQTVTKDYETGNTLVGETIYDLQGRPNLQILPTPTATSILRFANGFNRFVNPSTSLAMGADEDPAKYFDLTISAVKCGIGPRLDSTSGNGAYYSIRNPWLGIEPNAAFVPNAQGYAYTETRYMDDATQRVEVQGGVGIDHQIGSGHETRYYYGKPGQQELDALFGTEVGDATHYFKNMVQDANGQMSVSYVDMHGRTIATALAGASAVNVDLADTAWYPRTDSTVINPLLTAASNIVRNGAIESVSTLLLPGTTSCSFTYSLNSGIFQQASCAGTPVCFDCKYNLEISIRSESCSSDELIVRRYNNLRIVAADSACTRSARFTGDGLSVEDSLIQFTQTLTKGSWVIRKTLTINDSAWQARRDSALQVFLCRSRQQIYDSIHTVLAAQCAASADTAAVCDSCVAHLGTFSRYRTEYLLGIGADTLDTGRDAAIYSQYRTDSLACVTACAVPALQPVMSTLAGLRRQLLADMTPFTGQYALDTIRNASGIVDSSRIEARWNIFITATANPNFAQRPFFRYPRTEAGVVDYYRVDDGSVDASIHAAVPGTSTQLLQTATPSEYANLFQPYWKTALLVYHPEWSRLRFAEDTLYHAYNWIDTLRSIDTWTEASAHHYDDPLHYDPYLTGAWHGDHDYDTLAPWFATGTRPTLWQLANASVKCAGMAPGDYLTCLGTQATSGPTLSFTAAQKDTAWQSFRELYLSRRNNLLARYVNGRPYGLSATDRAQLIADGKTMAFADLPELAAQSGSGVSAGLFTGLIHGDTTGTAAYADSVVAAESSSWCAAQRPFWRARLLQCDTLRHRLEAAGPSDTVFVNTIIESILDGMEGICQATSSPQFPAGASTLPPGSTGSPASFEEVINQVLGSAGIATEPGGHYFCNPFTIDYPKPWGANVPVAVNYSNTIDSCGCQRFEQIRVEAQKVGVDTSSFLSMNQYLWNNYSDTLSAILWTGLRKCGQAAFDTCESELLLPISEEEILPLSSTQSSTSSESSCPVPVLNADFVNFSSYQNLKVWYQTGTVDSCKLVVIDTSGTVLLEQLVSPGTDSLLLSVPSCMPRIVLLYSYCDGIPTTAIKAPGNTFSTASDSISFHGVRVLSGRVPGRRTLRVFFAVPSHLLRPVVILSPDLVTMEYHQVANTDTVFNIEISTGQSIYVMMDAIDTVNGNCLRHITRRVSIDSNVQLICRPAFSPITLGSYVAMPPFLACGYVKPCITCGRLDSLTSEFHALYPAYSAVPYADAASADENSRNALWARFLNFRTGLSKNALDYLRAKAYCDTLHNAAATAICGSDRPLNDTTGYTYTPPPCEGAAVQAAFLADYYFALQKDSLLRRFDSLYQSVCYSARTREQFSVRYVPQEYHYTLYFYDQAGNLVQTLPPAAVRPNFGSVFLNAVKAARASGTSYQNNRHRVSLGTQYRYNSLNQVVEQQSPDGGRSRFFYDRLGRLAASQNAKQAEEGNYSYTLYDSLGRITEVGQIARSSDPDSRDTAALASWLNAPTEQITHTVYDTAYLPLQLTLGSQAGLFQQNLRNRVSYTWVRMIGNTTRNAPWESATFYSYDIHGNVDTLLQDYREGMGAISCTGDTSTPSGNRFKKVVYNYDLISGKVNLVCYQPGQRDAFYHRYGYDAENRLRMVETSRDSVYWERDAQYSYYRHGPLSRTILGQLQVQGLDYTYTIQGWLKGVNSTELSNGSFDMGRDGAPGTGSLVARDAFGFALYYYSNSSTLRDYWAIGGTSPFAPASVNGTNGTYTSLFNGNIAAMGVNLPKVGGAMLYAYRYDQLNRIVSMTPFKGITATNAWTGTPTQDYKESGISYDPSGNILSYTRNGSAAAGTALQMDQLTYKYYYYTASGARKQYDPKAGIPADAARLTNQLASVKDAVNKDNYTKWDGTEDVDEQPDSNYTYDAIGNMVKNRGDSVLEVGWNVYGKMTYLTKSVNGVNQTIIYKYDASGNRISKSVGNGKTTFYVRDAQGNVLSTYERKDTLRQTEIHLYGSSRLGTLQVKRDVQDCQPPAVPDSFSFVRGWKQYELSNHLGNVLATISDRHFGIDTNSNSVTDYYLAEVITEQDYYPFGMQMPGRKYPVPEPLPLAGAGSPSSPIELYRHGFKTQVSGSSQTYSAAPNTLSAYLDSSKWTLSTPGYSGVFVSYPSPVTSGPSMDSALGFAVTPTGGASMTLTFQVKPGYRATITSFSFYNRSTAVDPLTDSTTGYRYWYMTINGVNVGGDTLNRYSVPLLSTGTRMLDNALSALTGTVTVTLHYYRSGNPSGTLRIDNFVLNGFVQQIPTGSMPITSTEGKGYRYGFNGKEYDPEVYGEGNEQDYGLRIYDPRIGKFLSEDPLSSEYPWYTPYQFAGNCPIKFIDLDGGEPEDKVSQFWAGQPVIDMRNAQNVSGLNSAGFPRAANWFFRQQLAAKPEMFSPSNRMLIEKNISNPIADETWIKFNPSHAPYKDQTLWHHHIDGQENAVAIPKGLNRDKFSELHPYLKGKSIKGQRVSGFTGGTLNILGGVSLFSGAFSKDPDAFINAFGFGEPIVGDIKKDWLETGLYVQITRIVAHYIKTVDQKGKATYQLKSKTVEANVYRSYIWNEDSKKWEGIDKVRTLKEEWQYDEKGNRKEEKNKLSERESA</sequence>
<dbReference type="Proteomes" id="UP000295164">
    <property type="component" value="Unassembled WGS sequence"/>
</dbReference>
<name>A0A4R4DS09_9BACT</name>
<evidence type="ECO:0000313" key="3">
    <source>
        <dbReference type="EMBL" id="TCZ65204.1"/>
    </source>
</evidence>
<dbReference type="PANTHER" id="PTHR32305">
    <property type="match status" value="1"/>
</dbReference>
<proteinExistence type="predicted"/>
<comment type="caution">
    <text evidence="3">The sequence shown here is derived from an EMBL/GenBank/DDBJ whole genome shotgun (WGS) entry which is preliminary data.</text>
</comment>
<gene>
    <name evidence="3" type="ORF">E0486_17555</name>
</gene>
<dbReference type="PANTHER" id="PTHR32305:SF15">
    <property type="entry name" value="PROTEIN RHSA-RELATED"/>
    <property type="match status" value="1"/>
</dbReference>
<dbReference type="Gene3D" id="2.180.10.10">
    <property type="entry name" value="RHS repeat-associated core"/>
    <property type="match status" value="2"/>
</dbReference>
<evidence type="ECO:0000259" key="1">
    <source>
        <dbReference type="Pfam" id="PF15637"/>
    </source>
</evidence>
<protein>
    <submittedName>
        <fullName evidence="3">Uncharacterized protein</fullName>
    </submittedName>
</protein>
<feature type="domain" description="DUF6443" evidence="2">
    <location>
        <begin position="94"/>
        <end position="159"/>
    </location>
</feature>
<organism evidence="3 4">
    <name type="scientific">Flaviaesturariibacter aridisoli</name>
    <dbReference type="NCBI Taxonomy" id="2545761"/>
    <lineage>
        <taxon>Bacteria</taxon>
        <taxon>Pseudomonadati</taxon>
        <taxon>Bacteroidota</taxon>
        <taxon>Chitinophagia</taxon>
        <taxon>Chitinophagales</taxon>
        <taxon>Chitinophagaceae</taxon>
        <taxon>Flaviaestuariibacter</taxon>
    </lineage>
</organism>
<dbReference type="InterPro" id="IPR045619">
    <property type="entry name" value="DUF6443"/>
</dbReference>
<dbReference type="RefSeq" id="WP_165917401.1">
    <property type="nucleotide sequence ID" value="NZ_SKFH01000051.1"/>
</dbReference>
<dbReference type="InterPro" id="IPR028915">
    <property type="entry name" value="Tox-HNH-HHH_dom"/>
</dbReference>
<dbReference type="Pfam" id="PF15637">
    <property type="entry name" value="Tox-HNH-HHH"/>
    <property type="match status" value="1"/>
</dbReference>
<reference evidence="3 4" key="1">
    <citation type="submission" date="2019-03" db="EMBL/GenBank/DDBJ databases">
        <authorList>
            <person name="Kim M.K.M."/>
        </authorList>
    </citation>
    <scope>NUCLEOTIDE SEQUENCE [LARGE SCALE GENOMIC DNA]</scope>
    <source>
        <strain evidence="3 4">17J68-15</strain>
    </source>
</reference>
<feature type="domain" description="Tox-HNH-HHH" evidence="1">
    <location>
        <begin position="2487"/>
        <end position="2577"/>
    </location>
</feature>
<dbReference type="Pfam" id="PF20041">
    <property type="entry name" value="DUF6443"/>
    <property type="match status" value="1"/>
</dbReference>
<evidence type="ECO:0000313" key="4">
    <source>
        <dbReference type="Proteomes" id="UP000295164"/>
    </source>
</evidence>
<dbReference type="InterPro" id="IPR050708">
    <property type="entry name" value="T6SS_VgrG/RHS"/>
</dbReference>
<dbReference type="EMBL" id="SKFH01000051">
    <property type="protein sequence ID" value="TCZ65204.1"/>
    <property type="molecule type" value="Genomic_DNA"/>
</dbReference>
<evidence type="ECO:0000259" key="2">
    <source>
        <dbReference type="Pfam" id="PF20041"/>
    </source>
</evidence>
<dbReference type="InterPro" id="IPR022385">
    <property type="entry name" value="Rhs_assc_core"/>
</dbReference>
<dbReference type="NCBIfam" id="TIGR03696">
    <property type="entry name" value="Rhs_assc_core"/>
    <property type="match status" value="1"/>
</dbReference>
<accession>A0A4R4DS09</accession>